<dbReference type="Pfam" id="PF03960">
    <property type="entry name" value="ArsC"/>
    <property type="match status" value="1"/>
</dbReference>
<accession>A0A1K0FQ20</accession>
<dbReference type="RefSeq" id="WP_071803929.1">
    <property type="nucleotide sequence ID" value="NZ_MEIA01000076.1"/>
</dbReference>
<dbReference type="EMBL" id="MEIA01000076">
    <property type="protein sequence ID" value="OJF14941.1"/>
    <property type="molecule type" value="Genomic_DNA"/>
</dbReference>
<reference evidence="2 3" key="1">
    <citation type="submission" date="2016-09" db="EMBL/GenBank/DDBJ databases">
        <title>Couchioplanes caeruleus draft genome sequence.</title>
        <authorList>
            <person name="Sheehan J."/>
            <person name="Caffrey P."/>
        </authorList>
    </citation>
    <scope>NUCLEOTIDE SEQUENCE [LARGE SCALE GENOMIC DNA]</scope>
    <source>
        <strain evidence="2 3">DSM 43634</strain>
    </source>
</reference>
<dbReference type="Proteomes" id="UP000182486">
    <property type="component" value="Unassembled WGS sequence"/>
</dbReference>
<dbReference type="PANTHER" id="PTHR30041:SF4">
    <property type="entry name" value="ARSENATE REDUCTASE"/>
    <property type="match status" value="1"/>
</dbReference>
<keyword evidence="3" id="KW-1185">Reference proteome</keyword>
<evidence type="ECO:0000313" key="2">
    <source>
        <dbReference type="EMBL" id="OJF14941.1"/>
    </source>
</evidence>
<sequence length="123" mass="13584">MEIWINPECSKCHAATDMLDAAGASYTVRRYLDEPPSEAELESVLARLGLQPWHIARLAEPAAVAMGMDSWPQDEESRPRWIDALLRNPALIQRPIITTDDGAATLGRTPEAIRAILPTGQPR</sequence>
<evidence type="ECO:0000256" key="1">
    <source>
        <dbReference type="PROSITE-ProRule" id="PRU01282"/>
    </source>
</evidence>
<gene>
    <name evidence="2" type="ORF">BG844_07020</name>
</gene>
<protein>
    <submittedName>
        <fullName evidence="2">Arsenate reductase</fullName>
    </submittedName>
</protein>
<dbReference type="AlphaFoldDB" id="A0A1K0FQ20"/>
<name>A0A1K0FQ20_9ACTN</name>
<comment type="similarity">
    <text evidence="1">Belongs to the ArsC family.</text>
</comment>
<proteinExistence type="inferred from homology"/>
<evidence type="ECO:0000313" key="3">
    <source>
        <dbReference type="Proteomes" id="UP000182486"/>
    </source>
</evidence>
<dbReference type="PROSITE" id="PS51353">
    <property type="entry name" value="ARSC"/>
    <property type="match status" value="1"/>
</dbReference>
<dbReference type="Gene3D" id="3.40.30.10">
    <property type="entry name" value="Glutaredoxin"/>
    <property type="match status" value="1"/>
</dbReference>
<dbReference type="InterPro" id="IPR036249">
    <property type="entry name" value="Thioredoxin-like_sf"/>
</dbReference>
<dbReference type="PANTHER" id="PTHR30041">
    <property type="entry name" value="ARSENATE REDUCTASE"/>
    <property type="match status" value="1"/>
</dbReference>
<dbReference type="SUPFAM" id="SSF52833">
    <property type="entry name" value="Thioredoxin-like"/>
    <property type="match status" value="1"/>
</dbReference>
<dbReference type="InterPro" id="IPR006660">
    <property type="entry name" value="Arsenate_reductase-like"/>
</dbReference>
<comment type="caution">
    <text evidence="2">The sequence shown here is derived from an EMBL/GenBank/DDBJ whole genome shotgun (WGS) entry which is preliminary data.</text>
</comment>
<organism evidence="2 3">
    <name type="scientific">Couchioplanes caeruleus subsp. caeruleus</name>
    <dbReference type="NCBI Taxonomy" id="56427"/>
    <lineage>
        <taxon>Bacteria</taxon>
        <taxon>Bacillati</taxon>
        <taxon>Actinomycetota</taxon>
        <taxon>Actinomycetes</taxon>
        <taxon>Micromonosporales</taxon>
        <taxon>Micromonosporaceae</taxon>
        <taxon>Couchioplanes</taxon>
    </lineage>
</organism>